<sequence length="114" mass="13025">MPYLISCFYVVDGAKRRLAIRDVHIEYILKFKEKIALAGAIAGDDNAAIGMFISLNVETKADAENFIRDEPYNDAGLFATIEIQRLHQFIPHQNEAFLDEELMREKRRLGKPAN</sequence>
<dbReference type="Proteomes" id="UP000030475">
    <property type="component" value="Unassembled WGS sequence"/>
</dbReference>
<evidence type="ECO:0000313" key="3">
    <source>
        <dbReference type="EMBL" id="KGX11635.1"/>
    </source>
</evidence>
<dbReference type="EMBL" id="JQIM01000009">
    <property type="protein sequence ID" value="KGX11635.1"/>
    <property type="molecule type" value="Genomic_DNA"/>
</dbReference>
<evidence type="ECO:0000313" key="4">
    <source>
        <dbReference type="Proteomes" id="UP000030475"/>
    </source>
</evidence>
<gene>
    <name evidence="3" type="ORF">Y036_4291</name>
</gene>
<comment type="similarity">
    <text evidence="1">Belongs to the YciI family.</text>
</comment>
<dbReference type="InterPro" id="IPR011008">
    <property type="entry name" value="Dimeric_a/b-barrel"/>
</dbReference>
<comment type="caution">
    <text evidence="3">The sequence shown here is derived from an EMBL/GenBank/DDBJ whole genome shotgun (WGS) entry which is preliminary data.</text>
</comment>
<name>A0AA44M1Y3_BURPE</name>
<dbReference type="SUPFAM" id="SSF54909">
    <property type="entry name" value="Dimeric alpha+beta barrel"/>
    <property type="match status" value="1"/>
</dbReference>
<dbReference type="RefSeq" id="WP_004540779.1">
    <property type="nucleotide sequence ID" value="NZ_CM121436.1"/>
</dbReference>
<reference evidence="3 4" key="1">
    <citation type="submission" date="2014-08" db="EMBL/GenBank/DDBJ databases">
        <authorList>
            <person name="Bunnell A."/>
            <person name="Chain P.S."/>
            <person name="Chertkov O."/>
            <person name="Currie B.J."/>
            <person name="Daligault H.E."/>
            <person name="Davenport K.W."/>
            <person name="Davis C."/>
            <person name="Gleasner C.D."/>
            <person name="Johnson S.L."/>
            <person name="Kaestli M."/>
            <person name="Koren S."/>
            <person name="Kunde Y.A."/>
            <person name="Mayo M."/>
            <person name="McMurry K.K."/>
            <person name="Price E.P."/>
            <person name="Reitenga K.G."/>
            <person name="Robison R."/>
            <person name="Rosovitz M.J."/>
            <person name="Sarovich D.S."/>
            <person name="Teshima H."/>
        </authorList>
    </citation>
    <scope>NUCLEOTIDE SEQUENCE [LARGE SCALE GENOMIC DNA]</scope>
    <source>
        <strain evidence="3 4">MSHR44</strain>
    </source>
</reference>
<dbReference type="PANTHER" id="PTHR33606">
    <property type="entry name" value="PROTEIN YCII"/>
    <property type="match status" value="1"/>
</dbReference>
<evidence type="ECO:0000256" key="1">
    <source>
        <dbReference type="ARBA" id="ARBA00007689"/>
    </source>
</evidence>
<accession>A0AA44M1Y3</accession>
<dbReference type="Gene3D" id="3.30.70.1060">
    <property type="entry name" value="Dimeric alpha+beta barrel"/>
    <property type="match status" value="1"/>
</dbReference>
<evidence type="ECO:0000259" key="2">
    <source>
        <dbReference type="Pfam" id="PF03795"/>
    </source>
</evidence>
<dbReference type="InterPro" id="IPR051807">
    <property type="entry name" value="Sec-metab_biosynth-assoc"/>
</dbReference>
<dbReference type="Pfam" id="PF03795">
    <property type="entry name" value="YCII"/>
    <property type="match status" value="1"/>
</dbReference>
<feature type="domain" description="YCII-related" evidence="2">
    <location>
        <begin position="1"/>
        <end position="85"/>
    </location>
</feature>
<dbReference type="PANTHER" id="PTHR33606:SF3">
    <property type="entry name" value="PROTEIN YCII"/>
    <property type="match status" value="1"/>
</dbReference>
<dbReference type="AlphaFoldDB" id="A0AA44M1Y3"/>
<proteinExistence type="inferred from homology"/>
<protein>
    <submittedName>
        <fullName evidence="3">YCII-related domain protein</fullName>
    </submittedName>
</protein>
<organism evidence="3 4">
    <name type="scientific">Burkholderia pseudomallei</name>
    <name type="common">Pseudomonas pseudomallei</name>
    <dbReference type="NCBI Taxonomy" id="28450"/>
    <lineage>
        <taxon>Bacteria</taxon>
        <taxon>Pseudomonadati</taxon>
        <taxon>Pseudomonadota</taxon>
        <taxon>Betaproteobacteria</taxon>
        <taxon>Burkholderiales</taxon>
        <taxon>Burkholderiaceae</taxon>
        <taxon>Burkholderia</taxon>
        <taxon>pseudomallei group</taxon>
    </lineage>
</organism>
<dbReference type="InterPro" id="IPR005545">
    <property type="entry name" value="YCII"/>
</dbReference>